<evidence type="ECO:0000259" key="2">
    <source>
        <dbReference type="PROSITE" id="PS50234"/>
    </source>
</evidence>
<accession>A0A926Y2G1</accession>
<dbReference type="InterPro" id="IPR036465">
    <property type="entry name" value="vWFA_dom_sf"/>
</dbReference>
<dbReference type="Pfam" id="PF13519">
    <property type="entry name" value="VWA_2"/>
    <property type="match status" value="1"/>
</dbReference>
<keyword evidence="1" id="KW-0732">Signal</keyword>
<feature type="chain" id="PRO_5037205970" evidence="1">
    <location>
        <begin position="23"/>
        <end position="761"/>
    </location>
</feature>
<dbReference type="EMBL" id="JACWZY010000005">
    <property type="protein sequence ID" value="MBD2700761.1"/>
    <property type="molecule type" value="Genomic_DNA"/>
</dbReference>
<feature type="signal peptide" evidence="1">
    <location>
        <begin position="1"/>
        <end position="22"/>
    </location>
</feature>
<name>A0A926Y2G1_9BACT</name>
<evidence type="ECO:0000256" key="1">
    <source>
        <dbReference type="SAM" id="SignalP"/>
    </source>
</evidence>
<dbReference type="InterPro" id="IPR051266">
    <property type="entry name" value="CLCR"/>
</dbReference>
<keyword evidence="4" id="KW-1185">Reference proteome</keyword>
<gene>
    <name evidence="3" type="ORF">IC229_08940</name>
</gene>
<reference evidence="3" key="1">
    <citation type="submission" date="2020-09" db="EMBL/GenBank/DDBJ databases">
        <authorList>
            <person name="Kim M.K."/>
        </authorList>
    </citation>
    <scope>NUCLEOTIDE SEQUENCE</scope>
    <source>
        <strain evidence="3">BT702</strain>
    </source>
</reference>
<dbReference type="PROSITE" id="PS50234">
    <property type="entry name" value="VWFA"/>
    <property type="match status" value="1"/>
</dbReference>
<dbReference type="SMART" id="SM00327">
    <property type="entry name" value="VWA"/>
    <property type="match status" value="1"/>
</dbReference>
<feature type="domain" description="VWFA" evidence="2">
    <location>
        <begin position="144"/>
        <end position="349"/>
    </location>
</feature>
<dbReference type="CDD" id="cd00198">
    <property type="entry name" value="vWFA"/>
    <property type="match status" value="1"/>
</dbReference>
<dbReference type="AlphaFoldDB" id="A0A926Y2G1"/>
<sequence>MNLRHYPILLFVLLFLPGLTYAVDPQDIDAANQANNTAFTLQFIIGQPKTIQIHIANPGANTFWGFGSVNFPGCGPAGGEIYTCQGITLRLPANSTTTPVSPTLPATVEWTGASPPLGVVNFTLIIGDGTFSRTYTLEFRQPLDVFFVLDKSGSMGTVTSGTTTRMSAMKTAVNGFLGKLSDPAFAGSTDRIGLNFFDTGVTLPAGAAMLPLTPATATTLNTAINPVSPSGSTAMGAGVNDAKSKLTDATHTRDMIVFTDGEQNVAPLVSNDGQNVGGVNINPSYPAPANSIRLFTIGIGSPSSTYLNTLKNMASANRGQCLLTSNGIDFTNSDGVPIGNIDAVFTQTFINLLHDASPQLVKFTSGPIVSGQQLIDFPLNRNVEDLVIEIKLNKSFEIPSLAPILGSIRVSRNGTDVTGLATPRWVGNYLNTYWLSFSFNSERARAANLQSDGTWQVSAIPNSAAQGLTYRLAVIADDHLLDYTCTQSLLRPKVNDTQHFSVKLSYLGKPIQNATVTATVYRPKEEIGDLIARNPLKVRAPRINPDRSALGILKYQTLLLRDPNFVKALTPIETEVPMTHQSNGQYEADFSGLSVAGIYQVLFRIRGTDSLSGTYDRVEMQSMYVEPAPIDPARSTVVRKTVNGILTVTMKPVTTTGKLVSAAADAFNVNAPQARLNSILDNQDGSYTLTFSGNIKSVGTIHLFNQKLFSGRIDAIKLTNVDVIRQPDTRLDPTTPVRRVTPVRRNPVRITNPQTPIRRNP</sequence>
<proteinExistence type="predicted"/>
<evidence type="ECO:0000313" key="4">
    <source>
        <dbReference type="Proteomes" id="UP000598820"/>
    </source>
</evidence>
<dbReference type="RefSeq" id="WP_190886614.1">
    <property type="nucleotide sequence ID" value="NZ_JACWZY010000005.1"/>
</dbReference>
<dbReference type="SUPFAM" id="SSF53300">
    <property type="entry name" value="vWA-like"/>
    <property type="match status" value="1"/>
</dbReference>
<dbReference type="Proteomes" id="UP000598820">
    <property type="component" value="Unassembled WGS sequence"/>
</dbReference>
<organism evidence="3 4">
    <name type="scientific">Spirosoma profusum</name>
    <dbReference type="NCBI Taxonomy" id="2771354"/>
    <lineage>
        <taxon>Bacteria</taxon>
        <taxon>Pseudomonadati</taxon>
        <taxon>Bacteroidota</taxon>
        <taxon>Cytophagia</taxon>
        <taxon>Cytophagales</taxon>
        <taxon>Cytophagaceae</taxon>
        <taxon>Spirosoma</taxon>
    </lineage>
</organism>
<dbReference type="InterPro" id="IPR002035">
    <property type="entry name" value="VWF_A"/>
</dbReference>
<dbReference type="Gene3D" id="3.40.50.410">
    <property type="entry name" value="von Willebrand factor, type A domain"/>
    <property type="match status" value="1"/>
</dbReference>
<comment type="caution">
    <text evidence="3">The sequence shown here is derived from an EMBL/GenBank/DDBJ whole genome shotgun (WGS) entry which is preliminary data.</text>
</comment>
<dbReference type="PANTHER" id="PTHR10579">
    <property type="entry name" value="CALCIUM-ACTIVATED CHLORIDE CHANNEL REGULATOR"/>
    <property type="match status" value="1"/>
</dbReference>
<protein>
    <submittedName>
        <fullName evidence="3">VWA domain-containing protein</fullName>
    </submittedName>
</protein>
<evidence type="ECO:0000313" key="3">
    <source>
        <dbReference type="EMBL" id="MBD2700761.1"/>
    </source>
</evidence>
<dbReference type="PANTHER" id="PTHR10579:SF43">
    <property type="entry name" value="ZINC FINGER (C3HC4-TYPE RING FINGER) FAMILY PROTEIN"/>
    <property type="match status" value="1"/>
</dbReference>